<sequence>DIETAARRLVERELDALVLSKAEAIDRELWGPGEYGEAFRERCGDLLVVPRDRGVWYERGHLGLVGMHGGLTREEMLVPFATARLSELR</sequence>
<keyword evidence="2" id="KW-1185">Reference proteome</keyword>
<name>A0ABD5RXF6_9EURY</name>
<organism evidence="1 2">
    <name type="scientific">Halobium palmae</name>
    <dbReference type="NCBI Taxonomy" id="1776492"/>
    <lineage>
        <taxon>Archaea</taxon>
        <taxon>Methanobacteriati</taxon>
        <taxon>Methanobacteriota</taxon>
        <taxon>Stenosarchaea group</taxon>
        <taxon>Halobacteria</taxon>
        <taxon>Halobacteriales</taxon>
        <taxon>Haloferacaceae</taxon>
        <taxon>Halobium</taxon>
    </lineage>
</organism>
<dbReference type="SUPFAM" id="SSF53649">
    <property type="entry name" value="Alkaline phosphatase-like"/>
    <property type="match status" value="1"/>
</dbReference>
<accession>A0ABD5RXF6</accession>
<protein>
    <submittedName>
        <fullName evidence="1">Alkaline phosphatase family protein</fullName>
    </submittedName>
</protein>
<dbReference type="AlphaFoldDB" id="A0ABD5RXF6"/>
<feature type="non-terminal residue" evidence="1">
    <location>
        <position position="1"/>
    </location>
</feature>
<reference evidence="1 2" key="1">
    <citation type="journal article" date="2019" name="Int. J. Syst. Evol. Microbiol.">
        <title>The Global Catalogue of Microorganisms (GCM) 10K type strain sequencing project: providing services to taxonomists for standard genome sequencing and annotation.</title>
        <authorList>
            <consortium name="The Broad Institute Genomics Platform"/>
            <consortium name="The Broad Institute Genome Sequencing Center for Infectious Disease"/>
            <person name="Wu L."/>
            <person name="Ma J."/>
        </authorList>
    </citation>
    <scope>NUCLEOTIDE SEQUENCE [LARGE SCALE GENOMIC DNA]</scope>
    <source>
        <strain evidence="1 2">NBRC 111368</strain>
    </source>
</reference>
<comment type="caution">
    <text evidence="1">The sequence shown here is derived from an EMBL/GenBank/DDBJ whole genome shotgun (WGS) entry which is preliminary data.</text>
</comment>
<dbReference type="Proteomes" id="UP001596328">
    <property type="component" value="Unassembled WGS sequence"/>
</dbReference>
<proteinExistence type="predicted"/>
<dbReference type="EMBL" id="JBHSWU010000066">
    <property type="protein sequence ID" value="MFC6723904.1"/>
    <property type="molecule type" value="Genomic_DNA"/>
</dbReference>
<evidence type="ECO:0000313" key="1">
    <source>
        <dbReference type="EMBL" id="MFC6723904.1"/>
    </source>
</evidence>
<evidence type="ECO:0000313" key="2">
    <source>
        <dbReference type="Proteomes" id="UP001596328"/>
    </source>
</evidence>
<gene>
    <name evidence="1" type="ORF">ACFQE1_05855</name>
</gene>
<dbReference type="InterPro" id="IPR017850">
    <property type="entry name" value="Alkaline_phosphatase_core_sf"/>
</dbReference>